<evidence type="ECO:0000313" key="8">
    <source>
        <dbReference type="Proteomes" id="UP000032309"/>
    </source>
</evidence>
<dbReference type="EMBL" id="BAFN01000001">
    <property type="protein sequence ID" value="GAN33408.1"/>
    <property type="molecule type" value="Genomic_DNA"/>
</dbReference>
<keyword evidence="5" id="KW-1133">Transmembrane helix</keyword>
<evidence type="ECO:0000256" key="1">
    <source>
        <dbReference type="ARBA" id="ARBA00022617"/>
    </source>
</evidence>
<accession>A0ABQ0JXJ4</accession>
<feature type="transmembrane region" description="Helical" evidence="5">
    <location>
        <begin position="75"/>
        <end position="96"/>
    </location>
</feature>
<keyword evidence="5" id="KW-0472">Membrane</keyword>
<keyword evidence="3 4" id="KW-0408">Iron</keyword>
<reference evidence="8" key="1">
    <citation type="journal article" date="2015" name="Genome Announc.">
        <title>Draft Genome Sequence of an Anaerobic Ammonium-Oxidizing Bacterium, "Candidatus Brocadia sinica".</title>
        <authorList>
            <person name="Oshiki M."/>
            <person name="Shinyako-Hata K."/>
            <person name="Satoh H."/>
            <person name="Okabe S."/>
        </authorList>
    </citation>
    <scope>NUCLEOTIDE SEQUENCE [LARGE SCALE GENOMIC DNA]</scope>
    <source>
        <strain evidence="8">JPN1</strain>
    </source>
</reference>
<dbReference type="Gene3D" id="1.10.760.10">
    <property type="entry name" value="Cytochrome c-like domain"/>
    <property type="match status" value="2"/>
</dbReference>
<evidence type="ECO:0000259" key="6">
    <source>
        <dbReference type="PROSITE" id="PS51007"/>
    </source>
</evidence>
<proteinExistence type="predicted"/>
<dbReference type="SUPFAM" id="SSF46626">
    <property type="entry name" value="Cytochrome c"/>
    <property type="match status" value="2"/>
</dbReference>
<feature type="transmembrane region" description="Helical" evidence="5">
    <location>
        <begin position="6"/>
        <end position="29"/>
    </location>
</feature>
<evidence type="ECO:0000256" key="2">
    <source>
        <dbReference type="ARBA" id="ARBA00022723"/>
    </source>
</evidence>
<feature type="transmembrane region" description="Helical" evidence="5">
    <location>
        <begin position="41"/>
        <end position="63"/>
    </location>
</feature>
<feature type="domain" description="Cytochrome c" evidence="6">
    <location>
        <begin position="149"/>
        <end position="262"/>
    </location>
</feature>
<comment type="caution">
    <text evidence="7">The sequence shown here is derived from an EMBL/GenBank/DDBJ whole genome shotgun (WGS) entry which is preliminary data.</text>
</comment>
<keyword evidence="8" id="KW-1185">Reference proteome</keyword>
<dbReference type="InterPro" id="IPR009056">
    <property type="entry name" value="Cyt_c-like_dom"/>
</dbReference>
<evidence type="ECO:0000256" key="5">
    <source>
        <dbReference type="SAM" id="Phobius"/>
    </source>
</evidence>
<dbReference type="Proteomes" id="UP000032309">
    <property type="component" value="Unassembled WGS sequence"/>
</dbReference>
<protein>
    <recommendedName>
        <fullName evidence="6">Cytochrome c domain-containing protein</fullName>
    </recommendedName>
</protein>
<evidence type="ECO:0000313" key="7">
    <source>
        <dbReference type="EMBL" id="GAN33408.1"/>
    </source>
</evidence>
<name>A0ABQ0JXJ4_9BACT</name>
<gene>
    <name evidence="7" type="ORF">BROSI_A1928</name>
</gene>
<dbReference type="PROSITE" id="PS51007">
    <property type="entry name" value="CYTC"/>
    <property type="match status" value="1"/>
</dbReference>
<keyword evidence="2 4" id="KW-0479">Metal-binding</keyword>
<dbReference type="RefSeq" id="WP_052563456.1">
    <property type="nucleotide sequence ID" value="NZ_BAFN01000001.1"/>
</dbReference>
<dbReference type="InterPro" id="IPR036909">
    <property type="entry name" value="Cyt_c-like_dom_sf"/>
</dbReference>
<evidence type="ECO:0000256" key="3">
    <source>
        <dbReference type="ARBA" id="ARBA00023004"/>
    </source>
</evidence>
<feature type="transmembrane region" description="Helical" evidence="5">
    <location>
        <begin position="108"/>
        <end position="130"/>
    </location>
</feature>
<keyword evidence="1 4" id="KW-0349">Heme</keyword>
<evidence type="ECO:0000256" key="4">
    <source>
        <dbReference type="PROSITE-ProRule" id="PRU00433"/>
    </source>
</evidence>
<sequence>MSPVTNSLLAFSLLGTGIIATIHIVILLGQNNTTHEKYFKWAHRIGGYIFFALYVFISVIMFQKLEEFNVLPPKAVVHSYIGIAIFPLIVIKICIARLYKKFYKSLPIYGMVLMIAVYLQIPLYAGLYMISAIKSQYVILQEKGRFVKVNVNIGRKVVQQRCATCHSLERVYAHVKTEPDWRDYLSRMRAKDPAVMTNQEALEALGYLVKNLGIDETKMDIQIGMKIILEKCHKCHTLERVFTSKKTQSEWVQTIELMRSFDPDLLNDSEARQVNYYLSKVLARQELGQNKLKTYRITRDMDLLIR</sequence>
<organism evidence="7 8">
    <name type="scientific">Candidatus Brocadia sinica JPN1</name>
    <dbReference type="NCBI Taxonomy" id="1197129"/>
    <lineage>
        <taxon>Bacteria</taxon>
        <taxon>Pseudomonadati</taxon>
        <taxon>Planctomycetota</taxon>
        <taxon>Candidatus Brocadiia</taxon>
        <taxon>Candidatus Brocadiales</taxon>
        <taxon>Candidatus Brocadiaceae</taxon>
        <taxon>Candidatus Brocadia</taxon>
    </lineage>
</organism>
<keyword evidence="5" id="KW-0812">Transmembrane</keyword>